<name>A0A1G5RTR5_9FIRM</name>
<protein>
    <submittedName>
        <fullName evidence="3">Pilus assembly protein CpaF</fullName>
    </submittedName>
</protein>
<evidence type="ECO:0000259" key="2">
    <source>
        <dbReference type="Pfam" id="PF00437"/>
    </source>
</evidence>
<dbReference type="Proteomes" id="UP000199208">
    <property type="component" value="Unassembled WGS sequence"/>
</dbReference>
<evidence type="ECO:0000313" key="3">
    <source>
        <dbReference type="EMBL" id="SCZ77100.1"/>
    </source>
</evidence>
<dbReference type="PANTHER" id="PTHR30486:SF6">
    <property type="entry name" value="TYPE IV PILUS RETRACTATION ATPASE PILT"/>
    <property type="match status" value="1"/>
</dbReference>
<comment type="similarity">
    <text evidence="1">Belongs to the GSP E family.</text>
</comment>
<dbReference type="GO" id="GO:0016887">
    <property type="term" value="F:ATP hydrolysis activity"/>
    <property type="evidence" value="ECO:0007669"/>
    <property type="project" value="InterPro"/>
</dbReference>
<dbReference type="Gene3D" id="3.40.50.300">
    <property type="entry name" value="P-loop containing nucleotide triphosphate hydrolases"/>
    <property type="match status" value="1"/>
</dbReference>
<keyword evidence="4" id="KW-1185">Reference proteome</keyword>
<gene>
    <name evidence="3" type="ORF">SAMN03080599_00564</name>
</gene>
<dbReference type="Gene3D" id="3.30.450.380">
    <property type="match status" value="1"/>
</dbReference>
<dbReference type="AlphaFoldDB" id="A0A1G5RTR5"/>
<sequence>MAVLENEEALFERLCSDLADRLSDEAGVETGVRQNIEAWIKGNKALSTLSTIEKISLSKIWLRRIEGYDFLEPYLKDPEVTEIMVNGPDKIFVETRNVINQAEYRVSGERLRQLIQKMVSEVDRRVNFRDPIVDARLKDGARLNVVMPPIALDGPYLTIRKFRKDLLSLEALRDSGMMDDQLFGFLKGAVFCRQNLIISGGTSSGKTTLLNCLSRCIPAVERVISIEDSAELNLSEIENLVRLETRPPNTGDGLEITMSDLIRTALRMRPDRMIVGEIRGSEALDMLQALNTGHDGSMSTGHSNSAADMLDRIEAMAMMAGRSSSEGIRRQIGSGVHWVIHLKKDADGSRKIQEVIRIKGFVQGAVVFETIVSEGFVIENMQAFDQVRLHG</sequence>
<dbReference type="PANTHER" id="PTHR30486">
    <property type="entry name" value="TWITCHING MOTILITY PROTEIN PILT"/>
    <property type="match status" value="1"/>
</dbReference>
<accession>A0A1G5RTR5</accession>
<organism evidence="3 4">
    <name type="scientific">Acidaminobacter hydrogenoformans DSM 2784</name>
    <dbReference type="NCBI Taxonomy" id="1120920"/>
    <lineage>
        <taxon>Bacteria</taxon>
        <taxon>Bacillati</taxon>
        <taxon>Bacillota</taxon>
        <taxon>Clostridia</taxon>
        <taxon>Peptostreptococcales</taxon>
        <taxon>Acidaminobacteraceae</taxon>
        <taxon>Acidaminobacter</taxon>
    </lineage>
</organism>
<dbReference type="Pfam" id="PF00437">
    <property type="entry name" value="T2SSE"/>
    <property type="match status" value="1"/>
</dbReference>
<dbReference type="EMBL" id="FMWL01000002">
    <property type="protein sequence ID" value="SCZ77100.1"/>
    <property type="molecule type" value="Genomic_DNA"/>
</dbReference>
<evidence type="ECO:0000313" key="4">
    <source>
        <dbReference type="Proteomes" id="UP000199208"/>
    </source>
</evidence>
<reference evidence="3 4" key="1">
    <citation type="submission" date="2016-10" db="EMBL/GenBank/DDBJ databases">
        <authorList>
            <person name="de Groot N.N."/>
        </authorList>
    </citation>
    <scope>NUCLEOTIDE SEQUENCE [LARGE SCALE GENOMIC DNA]</scope>
    <source>
        <strain evidence="3 4">DSM 2784</strain>
    </source>
</reference>
<dbReference type="SUPFAM" id="SSF52540">
    <property type="entry name" value="P-loop containing nucleoside triphosphate hydrolases"/>
    <property type="match status" value="1"/>
</dbReference>
<dbReference type="InterPro" id="IPR050921">
    <property type="entry name" value="T4SS_GSP_E_ATPase"/>
</dbReference>
<dbReference type="RefSeq" id="WP_092589364.1">
    <property type="nucleotide sequence ID" value="NZ_FMWL01000002.1"/>
</dbReference>
<proteinExistence type="inferred from homology"/>
<dbReference type="OrthoDB" id="9810761at2"/>
<dbReference type="InterPro" id="IPR001482">
    <property type="entry name" value="T2SS/T4SS_dom"/>
</dbReference>
<dbReference type="STRING" id="1120920.SAMN03080599_00564"/>
<dbReference type="InterPro" id="IPR027417">
    <property type="entry name" value="P-loop_NTPase"/>
</dbReference>
<evidence type="ECO:0000256" key="1">
    <source>
        <dbReference type="ARBA" id="ARBA00006611"/>
    </source>
</evidence>
<dbReference type="CDD" id="cd01130">
    <property type="entry name" value="VirB11-like_ATPase"/>
    <property type="match status" value="1"/>
</dbReference>
<feature type="domain" description="Bacterial type II secretion system protein E" evidence="2">
    <location>
        <begin position="69"/>
        <end position="342"/>
    </location>
</feature>